<sequence length="60" mass="6610">MMLELMERIMIRVLMLGSAAATLLLTAVALFPHRIDRTELGNGWQCRGNVFTTSCAKTVG</sequence>
<dbReference type="AlphaFoldDB" id="A0A5P6P1M2"/>
<evidence type="ECO:0000313" key="2">
    <source>
        <dbReference type="Proteomes" id="UP000325641"/>
    </source>
</evidence>
<dbReference type="RefSeq" id="WP_151642281.1">
    <property type="nucleotide sequence ID" value="NZ_CP044543.1"/>
</dbReference>
<protein>
    <submittedName>
        <fullName evidence="1">Uncharacterized protein</fullName>
    </submittedName>
</protein>
<name>A0A5P6P1M2_9BRAD</name>
<dbReference type="EMBL" id="CP044543">
    <property type="protein sequence ID" value="QFI71373.1"/>
    <property type="molecule type" value="Genomic_DNA"/>
</dbReference>
<dbReference type="KEGG" id="bbet:F8237_02720"/>
<evidence type="ECO:0000313" key="1">
    <source>
        <dbReference type="EMBL" id="QFI71373.1"/>
    </source>
</evidence>
<organism evidence="1 2">
    <name type="scientific">Bradyrhizobium betae</name>
    <dbReference type="NCBI Taxonomy" id="244734"/>
    <lineage>
        <taxon>Bacteria</taxon>
        <taxon>Pseudomonadati</taxon>
        <taxon>Pseudomonadota</taxon>
        <taxon>Alphaproteobacteria</taxon>
        <taxon>Hyphomicrobiales</taxon>
        <taxon>Nitrobacteraceae</taxon>
        <taxon>Bradyrhizobium</taxon>
    </lineage>
</organism>
<proteinExistence type="predicted"/>
<gene>
    <name evidence="1" type="ORF">F8237_02720</name>
</gene>
<reference evidence="2" key="1">
    <citation type="submission" date="2019-10" db="EMBL/GenBank/DDBJ databases">
        <title>Complete Genome Sequence of Bradyrhizobium betae type strain PL7HG1T.</title>
        <authorList>
            <person name="Bromfield E.S.P."/>
            <person name="Cloutier S."/>
        </authorList>
    </citation>
    <scope>NUCLEOTIDE SEQUENCE [LARGE SCALE GENOMIC DNA]</scope>
    <source>
        <strain evidence="2">PL7HG1</strain>
    </source>
</reference>
<dbReference type="Proteomes" id="UP000325641">
    <property type="component" value="Chromosome"/>
</dbReference>
<accession>A0A5P6P1M2</accession>